<keyword evidence="2" id="KW-1185">Reference proteome</keyword>
<proteinExistence type="predicted"/>
<dbReference type="STRING" id="1121331.SAMN02745248_00505"/>
<dbReference type="AlphaFoldDB" id="A0A1M6KKN0"/>
<sequence>MPTHGGQMSICAAASMAASIAGAISPNTINNQWYENVQSVNDLELLDLAKKLYLLRRD</sequence>
<accession>A0A1M6KKN0</accession>
<evidence type="ECO:0000313" key="2">
    <source>
        <dbReference type="Proteomes" id="UP000183952"/>
    </source>
</evidence>
<evidence type="ECO:0000313" key="1">
    <source>
        <dbReference type="EMBL" id="SHJ59527.1"/>
    </source>
</evidence>
<dbReference type="EMBL" id="FRAD01000004">
    <property type="protein sequence ID" value="SHJ59527.1"/>
    <property type="molecule type" value="Genomic_DNA"/>
</dbReference>
<organism evidence="1 2">
    <name type="scientific">Hathewaya proteolytica DSM 3090</name>
    <dbReference type="NCBI Taxonomy" id="1121331"/>
    <lineage>
        <taxon>Bacteria</taxon>
        <taxon>Bacillati</taxon>
        <taxon>Bacillota</taxon>
        <taxon>Clostridia</taxon>
        <taxon>Eubacteriales</taxon>
        <taxon>Clostridiaceae</taxon>
        <taxon>Hathewaya</taxon>
    </lineage>
</organism>
<dbReference type="Proteomes" id="UP000183952">
    <property type="component" value="Unassembled WGS sequence"/>
</dbReference>
<reference evidence="1 2" key="1">
    <citation type="submission" date="2016-11" db="EMBL/GenBank/DDBJ databases">
        <authorList>
            <person name="Jaros S."/>
            <person name="Januszkiewicz K."/>
            <person name="Wedrychowicz H."/>
        </authorList>
    </citation>
    <scope>NUCLEOTIDE SEQUENCE [LARGE SCALE GENOMIC DNA]</scope>
    <source>
        <strain evidence="1 2">DSM 3090</strain>
    </source>
</reference>
<name>A0A1M6KKN0_9CLOT</name>
<gene>
    <name evidence="1" type="ORF">SAMN02745248_00505</name>
</gene>
<protein>
    <submittedName>
        <fullName evidence="1">Uncharacterized protein</fullName>
    </submittedName>
</protein>